<feature type="non-terminal residue" evidence="1">
    <location>
        <position position="41"/>
    </location>
</feature>
<proteinExistence type="predicted"/>
<name>A0A087UHA4_STEMI</name>
<evidence type="ECO:0000313" key="1">
    <source>
        <dbReference type="EMBL" id="KFM76743.1"/>
    </source>
</evidence>
<dbReference type="Proteomes" id="UP000054359">
    <property type="component" value="Unassembled WGS sequence"/>
</dbReference>
<protein>
    <submittedName>
        <fullName evidence="1">Uncharacterized protein</fullName>
    </submittedName>
</protein>
<accession>A0A087UHA4</accession>
<dbReference type="AlphaFoldDB" id="A0A087UHA4"/>
<gene>
    <name evidence="1" type="ORF">X975_13036</name>
</gene>
<evidence type="ECO:0000313" key="2">
    <source>
        <dbReference type="Proteomes" id="UP000054359"/>
    </source>
</evidence>
<dbReference type="EMBL" id="KK119790">
    <property type="protein sequence ID" value="KFM76743.1"/>
    <property type="molecule type" value="Genomic_DNA"/>
</dbReference>
<sequence length="41" mass="4600">ILQIISNTTDNPSAREKYYGCLPRGSTSSNDNDCLPYHNKL</sequence>
<feature type="non-terminal residue" evidence="1">
    <location>
        <position position="1"/>
    </location>
</feature>
<organism evidence="1 2">
    <name type="scientific">Stegodyphus mimosarum</name>
    <name type="common">African social velvet spider</name>
    <dbReference type="NCBI Taxonomy" id="407821"/>
    <lineage>
        <taxon>Eukaryota</taxon>
        <taxon>Metazoa</taxon>
        <taxon>Ecdysozoa</taxon>
        <taxon>Arthropoda</taxon>
        <taxon>Chelicerata</taxon>
        <taxon>Arachnida</taxon>
        <taxon>Araneae</taxon>
        <taxon>Araneomorphae</taxon>
        <taxon>Entelegynae</taxon>
        <taxon>Eresoidea</taxon>
        <taxon>Eresidae</taxon>
        <taxon>Stegodyphus</taxon>
    </lineage>
</organism>
<keyword evidence="2" id="KW-1185">Reference proteome</keyword>
<reference evidence="1 2" key="1">
    <citation type="submission" date="2013-11" db="EMBL/GenBank/DDBJ databases">
        <title>Genome sequencing of Stegodyphus mimosarum.</title>
        <authorList>
            <person name="Bechsgaard J."/>
        </authorList>
    </citation>
    <scope>NUCLEOTIDE SEQUENCE [LARGE SCALE GENOMIC DNA]</scope>
</reference>